<dbReference type="PROSITE" id="PS50113">
    <property type="entry name" value="PAC"/>
    <property type="match status" value="2"/>
</dbReference>
<dbReference type="InterPro" id="IPR000700">
    <property type="entry name" value="PAS-assoc_C"/>
</dbReference>
<evidence type="ECO:0000313" key="5">
    <source>
        <dbReference type="EMBL" id="UUX49698.1"/>
    </source>
</evidence>
<dbReference type="Pfam" id="PF00015">
    <property type="entry name" value="MCPsignal"/>
    <property type="match status" value="1"/>
</dbReference>
<gene>
    <name evidence="5" type="ORF">NUH88_20155</name>
</gene>
<dbReference type="InterPro" id="IPR050903">
    <property type="entry name" value="Bact_Chemotaxis_MeTrfase"/>
</dbReference>
<feature type="domain" description="PAC" evidence="4">
    <location>
        <begin position="204"/>
        <end position="256"/>
    </location>
</feature>
<dbReference type="AlphaFoldDB" id="A0A9J7AS55"/>
<organism evidence="5 6">
    <name type="scientific">Nisaea acidiphila</name>
    <dbReference type="NCBI Taxonomy" id="1862145"/>
    <lineage>
        <taxon>Bacteria</taxon>
        <taxon>Pseudomonadati</taxon>
        <taxon>Pseudomonadota</taxon>
        <taxon>Alphaproteobacteria</taxon>
        <taxon>Rhodospirillales</taxon>
        <taxon>Thalassobaculaceae</taxon>
        <taxon>Nisaea</taxon>
    </lineage>
</organism>
<reference evidence="5" key="1">
    <citation type="submission" date="2022-08" db="EMBL/GenBank/DDBJ databases">
        <title>Nisaea acidiphila sp. nov., isolated from a marine algal debris and emended description of the genus Nisaea Urios et al. 2008.</title>
        <authorList>
            <person name="Kwon K."/>
        </authorList>
    </citation>
    <scope>NUCLEOTIDE SEQUENCE</scope>
    <source>
        <strain evidence="5">MEBiC11861</strain>
    </source>
</reference>
<dbReference type="SMART" id="SM00283">
    <property type="entry name" value="MA"/>
    <property type="match status" value="1"/>
</dbReference>
<dbReference type="InterPro" id="IPR013655">
    <property type="entry name" value="PAS_fold_3"/>
</dbReference>
<dbReference type="InterPro" id="IPR001610">
    <property type="entry name" value="PAC"/>
</dbReference>
<dbReference type="KEGG" id="naci:NUH88_20155"/>
<dbReference type="Gene3D" id="3.30.450.20">
    <property type="entry name" value="PAS domain"/>
    <property type="match status" value="2"/>
</dbReference>
<dbReference type="SUPFAM" id="SSF55785">
    <property type="entry name" value="PYP-like sensor domain (PAS domain)"/>
    <property type="match status" value="2"/>
</dbReference>
<evidence type="ECO:0000259" key="2">
    <source>
        <dbReference type="PROSITE" id="PS50111"/>
    </source>
</evidence>
<dbReference type="GO" id="GO:0006935">
    <property type="term" value="P:chemotaxis"/>
    <property type="evidence" value="ECO:0007669"/>
    <property type="project" value="InterPro"/>
</dbReference>
<dbReference type="Proteomes" id="UP001060336">
    <property type="component" value="Chromosome"/>
</dbReference>
<name>A0A9J7AS55_9PROT</name>
<dbReference type="SUPFAM" id="SSF58104">
    <property type="entry name" value="Methyl-accepting chemotaxis protein (MCP) signaling domain"/>
    <property type="match status" value="1"/>
</dbReference>
<accession>A0A9J7AS55</accession>
<evidence type="ECO:0000313" key="6">
    <source>
        <dbReference type="Proteomes" id="UP001060336"/>
    </source>
</evidence>
<feature type="domain" description="PAS" evidence="3">
    <location>
        <begin position="145"/>
        <end position="175"/>
    </location>
</feature>
<dbReference type="RefSeq" id="WP_257768520.1">
    <property type="nucleotide sequence ID" value="NZ_CP102480.1"/>
</dbReference>
<dbReference type="PROSITE" id="PS50111">
    <property type="entry name" value="CHEMOTAXIS_TRANSDUC_2"/>
    <property type="match status" value="1"/>
</dbReference>
<dbReference type="InterPro" id="IPR035965">
    <property type="entry name" value="PAS-like_dom_sf"/>
</dbReference>
<dbReference type="GO" id="GO:0004888">
    <property type="term" value="F:transmembrane signaling receptor activity"/>
    <property type="evidence" value="ECO:0007669"/>
    <property type="project" value="InterPro"/>
</dbReference>
<dbReference type="InterPro" id="IPR004089">
    <property type="entry name" value="MCPsignal_dom"/>
</dbReference>
<feature type="domain" description="Methyl-accepting transducer" evidence="2">
    <location>
        <begin position="258"/>
        <end position="480"/>
    </location>
</feature>
<dbReference type="GO" id="GO:0016020">
    <property type="term" value="C:membrane"/>
    <property type="evidence" value="ECO:0007669"/>
    <property type="project" value="InterPro"/>
</dbReference>
<dbReference type="CDD" id="cd00130">
    <property type="entry name" value="PAS"/>
    <property type="match status" value="2"/>
</dbReference>
<protein>
    <submittedName>
        <fullName evidence="5">PAS domain-containing methyl-accepting chemotaxis protein</fullName>
    </submittedName>
</protein>
<feature type="domain" description="PAC" evidence="4">
    <location>
        <begin position="82"/>
        <end position="134"/>
    </location>
</feature>
<keyword evidence="6" id="KW-1185">Reference proteome</keyword>
<dbReference type="Gene3D" id="1.10.287.950">
    <property type="entry name" value="Methyl-accepting chemotaxis protein"/>
    <property type="match status" value="1"/>
</dbReference>
<dbReference type="GO" id="GO:0007165">
    <property type="term" value="P:signal transduction"/>
    <property type="evidence" value="ECO:0007669"/>
    <property type="project" value="UniProtKB-KW"/>
</dbReference>
<dbReference type="NCBIfam" id="TIGR00229">
    <property type="entry name" value="sensory_box"/>
    <property type="match status" value="2"/>
</dbReference>
<dbReference type="PANTHER" id="PTHR24422">
    <property type="entry name" value="CHEMOTAXIS PROTEIN METHYLTRANSFERASE"/>
    <property type="match status" value="1"/>
</dbReference>
<evidence type="ECO:0000259" key="4">
    <source>
        <dbReference type="PROSITE" id="PS50113"/>
    </source>
</evidence>
<dbReference type="SMART" id="SM00086">
    <property type="entry name" value="PAC"/>
    <property type="match status" value="2"/>
</dbReference>
<keyword evidence="1" id="KW-0807">Transducer</keyword>
<evidence type="ECO:0000259" key="3">
    <source>
        <dbReference type="PROSITE" id="PS50112"/>
    </source>
</evidence>
<dbReference type="InterPro" id="IPR004090">
    <property type="entry name" value="Chemotax_Me-accpt_rcpt"/>
</dbReference>
<dbReference type="InterPro" id="IPR000014">
    <property type="entry name" value="PAS"/>
</dbReference>
<dbReference type="PANTHER" id="PTHR24422:SF10">
    <property type="entry name" value="CHEMOTAXIS PROTEIN METHYLTRANSFERASE 2"/>
    <property type="match status" value="1"/>
</dbReference>
<dbReference type="Pfam" id="PF08447">
    <property type="entry name" value="PAS_3"/>
    <property type="match status" value="2"/>
</dbReference>
<proteinExistence type="predicted"/>
<evidence type="ECO:0000256" key="1">
    <source>
        <dbReference type="PROSITE-ProRule" id="PRU00284"/>
    </source>
</evidence>
<dbReference type="EMBL" id="CP102480">
    <property type="protein sequence ID" value="UUX49698.1"/>
    <property type="molecule type" value="Genomic_DNA"/>
</dbReference>
<dbReference type="PRINTS" id="PR00260">
    <property type="entry name" value="CHEMTRNSDUCR"/>
</dbReference>
<dbReference type="PROSITE" id="PS50112">
    <property type="entry name" value="PAS"/>
    <property type="match status" value="1"/>
</dbReference>
<sequence>MSFMFSRGDAAAKLAALDKSQAIIEFQPDGTIITANQNFLTAMGYELKEIVGKHHSMFAEPAYAESPEYKTFWEELRGGKFQAGQFKRIGKGGNEVWIEASYNPVSNGTGQPYKIVKFATDITEQIRKNADLVGKIDAIDRSQAVIEFELDGTIVTANENFLKTMGYGLKEIVGKHHSMFAEPGLAQTAEYRTFWEELRKGKFQAGQYKRIGKGGKEVWIEASYNPIFDPNGKPIKVVKFATDLTGRKEENAQLARDFEQGVKQMVQNVSTSSGDLEMTAQTLAANAEQTNQQSATVSSATEELSASVNEISRQIQESTRAVGNAVDAAGRSEKMVSELLSAAQKVGEITKIIADIAEQTNLLALNATIEAARAGEAGKGFAVVASEVKSLANQTAAATEEISLQVKGIQDSTETTANSIGEIAQIITQVNEIGGSIATAVEEQAAATQEVTVNISGVAQATHESGESAASVLTYAQSLSSQAGELNQRVEDFLVKVRSM</sequence>